<comment type="caution">
    <text evidence="2">The sequence shown here is derived from an EMBL/GenBank/DDBJ whole genome shotgun (WGS) entry which is preliminary data.</text>
</comment>
<gene>
    <name evidence="2" type="ORF">DFR36_10297</name>
</gene>
<dbReference type="Proteomes" id="UP000246483">
    <property type="component" value="Unassembled WGS sequence"/>
</dbReference>
<evidence type="ECO:0000256" key="1">
    <source>
        <dbReference type="SAM" id="MobiDB-lite"/>
    </source>
</evidence>
<accession>A0A317RCY7</accession>
<keyword evidence="3" id="KW-1185">Reference proteome</keyword>
<sequence length="63" mass="6609">MNPTNEPALPPRPPQPFSDEPGKVQQPVPAQVPDGPEEVQPAFPTTYPDAPERTPAGPARAGA</sequence>
<name>A0A317RCY7_9BURK</name>
<dbReference type="EMBL" id="QGUB01000002">
    <property type="protein sequence ID" value="PWW47724.1"/>
    <property type="molecule type" value="Genomic_DNA"/>
</dbReference>
<evidence type="ECO:0000313" key="2">
    <source>
        <dbReference type="EMBL" id="PWW47724.1"/>
    </source>
</evidence>
<feature type="region of interest" description="Disordered" evidence="1">
    <location>
        <begin position="1"/>
        <end position="63"/>
    </location>
</feature>
<protein>
    <submittedName>
        <fullName evidence="2">Uncharacterized protein</fullName>
    </submittedName>
</protein>
<organism evidence="2 3">
    <name type="scientific">Melaminivora alkalimesophila</name>
    <dbReference type="NCBI Taxonomy" id="1165852"/>
    <lineage>
        <taxon>Bacteria</taxon>
        <taxon>Pseudomonadati</taxon>
        <taxon>Pseudomonadota</taxon>
        <taxon>Betaproteobacteria</taxon>
        <taxon>Burkholderiales</taxon>
        <taxon>Comamonadaceae</taxon>
        <taxon>Melaminivora</taxon>
    </lineage>
</organism>
<reference evidence="2 3" key="1">
    <citation type="submission" date="2018-05" db="EMBL/GenBank/DDBJ databases">
        <title>Genomic Encyclopedia of Type Strains, Phase IV (KMG-IV): sequencing the most valuable type-strain genomes for metagenomic binning, comparative biology and taxonomic classification.</title>
        <authorList>
            <person name="Goeker M."/>
        </authorList>
    </citation>
    <scope>NUCLEOTIDE SEQUENCE [LARGE SCALE GENOMIC DNA]</scope>
    <source>
        <strain evidence="2 3">DSM 26006</strain>
    </source>
</reference>
<evidence type="ECO:0000313" key="3">
    <source>
        <dbReference type="Proteomes" id="UP000246483"/>
    </source>
</evidence>
<dbReference type="AlphaFoldDB" id="A0A317RCY7"/>
<proteinExistence type="predicted"/>